<keyword evidence="1" id="KW-0732">Signal</keyword>
<dbReference type="RefSeq" id="WP_189517019.1">
    <property type="nucleotide sequence ID" value="NZ_BMXG01000027.1"/>
</dbReference>
<accession>A0A8J3DEP2</accession>
<evidence type="ECO:0000313" key="2">
    <source>
        <dbReference type="EMBL" id="GHC11883.1"/>
    </source>
</evidence>
<gene>
    <name evidence="2" type="ORF">GCM10007047_31510</name>
</gene>
<proteinExistence type="predicted"/>
<name>A0A8J3DEP2_9BACT</name>
<organism evidence="2 3">
    <name type="scientific">Cerasicoccus arenae</name>
    <dbReference type="NCBI Taxonomy" id="424488"/>
    <lineage>
        <taxon>Bacteria</taxon>
        <taxon>Pseudomonadati</taxon>
        <taxon>Verrucomicrobiota</taxon>
        <taxon>Opitutia</taxon>
        <taxon>Puniceicoccales</taxon>
        <taxon>Cerasicoccaceae</taxon>
        <taxon>Cerasicoccus</taxon>
    </lineage>
</organism>
<keyword evidence="3" id="KW-1185">Reference proteome</keyword>
<reference evidence="2" key="1">
    <citation type="journal article" date="2014" name="Int. J. Syst. Evol. Microbiol.">
        <title>Complete genome sequence of Corynebacterium casei LMG S-19264T (=DSM 44701T), isolated from a smear-ripened cheese.</title>
        <authorList>
            <consortium name="US DOE Joint Genome Institute (JGI-PGF)"/>
            <person name="Walter F."/>
            <person name="Albersmeier A."/>
            <person name="Kalinowski J."/>
            <person name="Ruckert C."/>
        </authorList>
    </citation>
    <scope>NUCLEOTIDE SEQUENCE</scope>
    <source>
        <strain evidence="2">KCTC 12870</strain>
    </source>
</reference>
<evidence type="ECO:0000256" key="1">
    <source>
        <dbReference type="SAM" id="SignalP"/>
    </source>
</evidence>
<dbReference type="Proteomes" id="UP000642829">
    <property type="component" value="Unassembled WGS sequence"/>
</dbReference>
<dbReference type="AlphaFoldDB" id="A0A8J3DEP2"/>
<feature type="chain" id="PRO_5035214462" evidence="1">
    <location>
        <begin position="21"/>
        <end position="198"/>
    </location>
</feature>
<protein>
    <submittedName>
        <fullName evidence="2">Uncharacterized protein</fullName>
    </submittedName>
</protein>
<sequence>MSKFISFALFLAMGMSTAFSENQFSGRLTYSYDESGPVQKKGAKVDFYIRYPWIKRVYTSPINGLTLVELFNSEKKIYYKIFEGKLLLSKIGLDEALKEYEGLDLFAGKKLEIKNIDGGVYGKVEEVEIFVIEDRNIYSPIFYDLFFFSYYFPEYFDTIEFAPKSFTYRFGENSYKYELTGVDYTELDESYFALPGAN</sequence>
<reference evidence="2" key="2">
    <citation type="submission" date="2020-09" db="EMBL/GenBank/DDBJ databases">
        <authorList>
            <person name="Sun Q."/>
            <person name="Kim S."/>
        </authorList>
    </citation>
    <scope>NUCLEOTIDE SEQUENCE</scope>
    <source>
        <strain evidence="2">KCTC 12870</strain>
    </source>
</reference>
<feature type="signal peptide" evidence="1">
    <location>
        <begin position="1"/>
        <end position="20"/>
    </location>
</feature>
<evidence type="ECO:0000313" key="3">
    <source>
        <dbReference type="Proteomes" id="UP000642829"/>
    </source>
</evidence>
<dbReference type="EMBL" id="BMXG01000027">
    <property type="protein sequence ID" value="GHC11883.1"/>
    <property type="molecule type" value="Genomic_DNA"/>
</dbReference>
<comment type="caution">
    <text evidence="2">The sequence shown here is derived from an EMBL/GenBank/DDBJ whole genome shotgun (WGS) entry which is preliminary data.</text>
</comment>